<evidence type="ECO:0000313" key="1">
    <source>
        <dbReference type="EMBL" id="KAI9460367.1"/>
    </source>
</evidence>
<organism evidence="1 2">
    <name type="scientific">Russula earlei</name>
    <dbReference type="NCBI Taxonomy" id="71964"/>
    <lineage>
        <taxon>Eukaryota</taxon>
        <taxon>Fungi</taxon>
        <taxon>Dikarya</taxon>
        <taxon>Basidiomycota</taxon>
        <taxon>Agaricomycotina</taxon>
        <taxon>Agaricomycetes</taxon>
        <taxon>Russulales</taxon>
        <taxon>Russulaceae</taxon>
        <taxon>Russula</taxon>
    </lineage>
</organism>
<protein>
    <submittedName>
        <fullName evidence="1">Uncharacterized protein</fullName>
    </submittedName>
</protein>
<keyword evidence="2" id="KW-1185">Reference proteome</keyword>
<sequence length="207" mass="23488">MAQSFDKAHARLIINHRLPLSRLCRAMPCHCRILLRVPAFVQGLQAPIPWRVRGGDFESRQNRLYLSHDTSYDSKPSNSRGHPVRRRRRSMYGGRGETVLPSSVDEKAWEKEATFLGLLRPPRAIGIWAFWHLWVTCPPRTCQSKLQLPPFSFPVVSFRNQGNHGQRIFPKAGWLGLRTARSNVDGWNCVSQVSCSSRSPKTSQGSG</sequence>
<evidence type="ECO:0000313" key="2">
    <source>
        <dbReference type="Proteomes" id="UP001207468"/>
    </source>
</evidence>
<proteinExistence type="predicted"/>
<accession>A0ACC0U323</accession>
<reference evidence="1" key="1">
    <citation type="submission" date="2021-03" db="EMBL/GenBank/DDBJ databases">
        <title>Evolutionary priming and transition to the ectomycorrhizal habit in an iconic lineage of mushroom-forming fungi: is preadaptation a requirement?</title>
        <authorList>
            <consortium name="DOE Joint Genome Institute"/>
            <person name="Looney B.P."/>
            <person name="Miyauchi S."/>
            <person name="Morin E."/>
            <person name="Drula E."/>
            <person name="Courty P.E."/>
            <person name="Chicoki N."/>
            <person name="Fauchery L."/>
            <person name="Kohler A."/>
            <person name="Kuo A."/>
            <person name="LaButti K."/>
            <person name="Pangilinan J."/>
            <person name="Lipzen A."/>
            <person name="Riley R."/>
            <person name="Andreopoulos W."/>
            <person name="He G."/>
            <person name="Johnson J."/>
            <person name="Barry K.W."/>
            <person name="Grigoriev I.V."/>
            <person name="Nagy L."/>
            <person name="Hibbett D."/>
            <person name="Henrissat B."/>
            <person name="Matheny P.B."/>
            <person name="Labbe J."/>
            <person name="Martin A.F."/>
        </authorList>
    </citation>
    <scope>NUCLEOTIDE SEQUENCE</scope>
    <source>
        <strain evidence="1">BPL698</strain>
    </source>
</reference>
<name>A0ACC0U323_9AGAM</name>
<gene>
    <name evidence="1" type="ORF">F5148DRAFT_257715</name>
</gene>
<comment type="caution">
    <text evidence="1">The sequence shown here is derived from an EMBL/GenBank/DDBJ whole genome shotgun (WGS) entry which is preliminary data.</text>
</comment>
<dbReference type="Proteomes" id="UP001207468">
    <property type="component" value="Unassembled WGS sequence"/>
</dbReference>
<dbReference type="EMBL" id="JAGFNK010000188">
    <property type="protein sequence ID" value="KAI9460367.1"/>
    <property type="molecule type" value="Genomic_DNA"/>
</dbReference>